<dbReference type="Gene3D" id="3.40.50.150">
    <property type="entry name" value="Vaccinia Virus protein VP39"/>
    <property type="match status" value="1"/>
</dbReference>
<dbReference type="EMBL" id="JBEVCJ010000029">
    <property type="protein sequence ID" value="MET1256871.1"/>
    <property type="molecule type" value="Genomic_DNA"/>
</dbReference>
<evidence type="ECO:0000256" key="5">
    <source>
        <dbReference type="ARBA" id="ARBA00022691"/>
    </source>
</evidence>
<feature type="binding site" evidence="7">
    <location>
        <position position="172"/>
    </location>
    <ligand>
        <name>substrate</name>
    </ligand>
</feature>
<evidence type="ECO:0000256" key="7">
    <source>
        <dbReference type="HAMAP-Rule" id="MF_01057"/>
    </source>
</evidence>
<evidence type="ECO:0000256" key="2">
    <source>
        <dbReference type="ARBA" id="ARBA00003015"/>
    </source>
</evidence>
<evidence type="ECO:0000256" key="3">
    <source>
        <dbReference type="ARBA" id="ARBA00022603"/>
    </source>
</evidence>
<organism evidence="8 9">
    <name type="scientific">Aliikangiella maris</name>
    <dbReference type="NCBI Taxonomy" id="3162458"/>
    <lineage>
        <taxon>Bacteria</taxon>
        <taxon>Pseudomonadati</taxon>
        <taxon>Pseudomonadota</taxon>
        <taxon>Gammaproteobacteria</taxon>
        <taxon>Oceanospirillales</taxon>
        <taxon>Pleioneaceae</taxon>
        <taxon>Aliikangiella</taxon>
    </lineage>
</organism>
<dbReference type="InterPro" id="IPR055361">
    <property type="entry name" value="tRNA_methyltr_TrmB_bact"/>
</dbReference>
<dbReference type="InterPro" id="IPR029063">
    <property type="entry name" value="SAM-dependent_MTases_sf"/>
</dbReference>
<dbReference type="PROSITE" id="PS51625">
    <property type="entry name" value="SAM_MT_TRMB"/>
    <property type="match status" value="1"/>
</dbReference>
<dbReference type="Pfam" id="PF02390">
    <property type="entry name" value="Methyltransf_4"/>
    <property type="match status" value="1"/>
</dbReference>
<dbReference type="EC" id="2.1.1.33" evidence="7"/>
<dbReference type="InterPro" id="IPR003358">
    <property type="entry name" value="tRNA_(Gua-N-7)_MeTrfase_Trmb"/>
</dbReference>
<comment type="catalytic activity">
    <reaction evidence="1 7">
        <text>guanosine(46) in tRNA + S-adenosyl-L-methionine = N(7)-methylguanosine(46) in tRNA + S-adenosyl-L-homocysteine</text>
        <dbReference type="Rhea" id="RHEA:42708"/>
        <dbReference type="Rhea" id="RHEA-COMP:10188"/>
        <dbReference type="Rhea" id="RHEA-COMP:10189"/>
        <dbReference type="ChEBI" id="CHEBI:57856"/>
        <dbReference type="ChEBI" id="CHEBI:59789"/>
        <dbReference type="ChEBI" id="CHEBI:74269"/>
        <dbReference type="ChEBI" id="CHEBI:74480"/>
        <dbReference type="EC" id="2.1.1.33"/>
    </reaction>
</comment>
<feature type="binding site" evidence="7">
    <location>
        <position position="86"/>
    </location>
    <ligand>
        <name>S-adenosyl-L-methionine</name>
        <dbReference type="ChEBI" id="CHEBI:59789"/>
    </ligand>
</feature>
<dbReference type="PANTHER" id="PTHR23417:SF14">
    <property type="entry name" value="PENTACOTRIPEPTIDE-REPEAT REGION OF PRORP DOMAIN-CONTAINING PROTEIN"/>
    <property type="match status" value="1"/>
</dbReference>
<sequence>MSEIVQESHRKVRSFVRREGRMTAGQTLAYESMMPDYGITYSQQVLNLTELFGNSNPVTLEIGFGMGASLAEQAANYPHFNFIGIEVHRPGVGSLLARMKERELTNIRVISHDAIDVLQHMIPLNSLSKLQLFFPDPWHKTRHHKRRIVKDEFVTQVRNKLLSGGILHMATDWENYAQHMLKVMQQVSGWENLSSTNDFVPKPEDRPVTKFQQRGERLGHGVWDLMFKKC</sequence>
<dbReference type="GO" id="GO:0008176">
    <property type="term" value="F:tRNA (guanine(46)-N7)-methyltransferase activity"/>
    <property type="evidence" value="ECO:0007669"/>
    <property type="project" value="UniProtKB-EC"/>
</dbReference>
<evidence type="ECO:0000313" key="9">
    <source>
        <dbReference type="Proteomes" id="UP001548189"/>
    </source>
</evidence>
<proteinExistence type="inferred from homology"/>
<protein>
    <recommendedName>
        <fullName evidence="7">tRNA (guanine-N(7)-)-methyltransferase</fullName>
        <ecNumber evidence="7">2.1.1.33</ecNumber>
    </recommendedName>
    <alternativeName>
        <fullName evidence="7">tRNA (guanine(46)-N(7))-methyltransferase</fullName>
    </alternativeName>
    <alternativeName>
        <fullName evidence="7">tRNA(m7G46)-methyltransferase</fullName>
    </alternativeName>
</protein>
<dbReference type="NCBIfam" id="TIGR00091">
    <property type="entry name" value="tRNA (guanosine(46)-N7)-methyltransferase TrmB"/>
    <property type="match status" value="1"/>
</dbReference>
<keyword evidence="6 7" id="KW-0819">tRNA processing</keyword>
<dbReference type="HAMAP" id="MF_01057">
    <property type="entry name" value="tRNA_methyltr_TrmB"/>
    <property type="match status" value="1"/>
</dbReference>
<name>A0ABV2BY75_9GAMM</name>
<keyword evidence="5 7" id="KW-0949">S-adenosyl-L-methionine</keyword>
<keyword evidence="9" id="KW-1185">Reference proteome</keyword>
<evidence type="ECO:0000256" key="4">
    <source>
        <dbReference type="ARBA" id="ARBA00022679"/>
    </source>
</evidence>
<comment type="pathway">
    <text evidence="7">tRNA modification; N(7)-methylguanine-tRNA biosynthesis.</text>
</comment>
<evidence type="ECO:0000256" key="6">
    <source>
        <dbReference type="ARBA" id="ARBA00022694"/>
    </source>
</evidence>
<dbReference type="SUPFAM" id="SSF53335">
    <property type="entry name" value="S-adenosyl-L-methionine-dependent methyltransferases"/>
    <property type="match status" value="1"/>
</dbReference>
<comment type="caution">
    <text evidence="7">Lacks conserved residue(s) required for the propagation of feature annotation.</text>
</comment>
<comment type="similarity">
    <text evidence="7">Belongs to the class I-like SAM-binding methyltransferase superfamily. TrmB family.</text>
</comment>
<feature type="binding site" evidence="7">
    <location>
        <position position="136"/>
    </location>
    <ligand>
        <name>S-adenosyl-L-methionine</name>
        <dbReference type="ChEBI" id="CHEBI:59789"/>
    </ligand>
</feature>
<dbReference type="PANTHER" id="PTHR23417">
    <property type="entry name" value="3-DEOXY-D-MANNO-OCTULOSONIC-ACID TRANSFERASE/TRNA GUANINE-N 7 - -METHYLTRANSFERASE"/>
    <property type="match status" value="1"/>
</dbReference>
<feature type="binding site" evidence="7">
    <location>
        <position position="61"/>
    </location>
    <ligand>
        <name>S-adenosyl-L-methionine</name>
        <dbReference type="ChEBI" id="CHEBI:59789"/>
    </ligand>
</feature>
<feature type="binding site" evidence="7">
    <location>
        <position position="140"/>
    </location>
    <ligand>
        <name>substrate</name>
    </ligand>
</feature>
<comment type="function">
    <text evidence="2 7">Catalyzes the formation of N(7)-methylguanine at position 46 (m7G46) in tRNA.</text>
</comment>
<comment type="caution">
    <text evidence="8">The sequence shown here is derived from an EMBL/GenBank/DDBJ whole genome shotgun (WGS) entry which is preliminary data.</text>
</comment>
<keyword evidence="3 7" id="KW-0489">Methyltransferase</keyword>
<evidence type="ECO:0000313" key="8">
    <source>
        <dbReference type="EMBL" id="MET1256871.1"/>
    </source>
</evidence>
<feature type="binding site" evidence="7">
    <location>
        <position position="113"/>
    </location>
    <ligand>
        <name>S-adenosyl-L-methionine</name>
        <dbReference type="ChEBI" id="CHEBI:59789"/>
    </ligand>
</feature>
<reference evidence="8 9" key="1">
    <citation type="submission" date="2024-06" db="EMBL/GenBank/DDBJ databases">
        <authorList>
            <person name="Li F."/>
        </authorList>
    </citation>
    <scope>NUCLEOTIDE SEQUENCE [LARGE SCALE GENOMIC DNA]</scope>
    <source>
        <strain evidence="8 9">GXAS 311</strain>
    </source>
</reference>
<keyword evidence="4 7" id="KW-0808">Transferase</keyword>
<gene>
    <name evidence="7 8" type="primary">trmB</name>
    <name evidence="8" type="ORF">ABVT43_17140</name>
</gene>
<evidence type="ECO:0000256" key="1">
    <source>
        <dbReference type="ARBA" id="ARBA00000142"/>
    </source>
</evidence>
<dbReference type="Proteomes" id="UP001548189">
    <property type="component" value="Unassembled WGS sequence"/>
</dbReference>
<accession>A0ABV2BY75</accession>
<dbReference type="RefSeq" id="WP_353897452.1">
    <property type="nucleotide sequence ID" value="NZ_JBEVCJ010000029.1"/>
</dbReference>